<dbReference type="PROSITE" id="PS50102">
    <property type="entry name" value="RRM"/>
    <property type="match status" value="1"/>
</dbReference>
<protein>
    <submittedName>
        <fullName evidence="6">RNA-binding protein lark-like</fullName>
    </submittedName>
</protein>
<feature type="compositionally biased region" description="Basic and acidic residues" evidence="3">
    <location>
        <begin position="146"/>
        <end position="159"/>
    </location>
</feature>
<evidence type="ECO:0000256" key="2">
    <source>
        <dbReference type="PROSITE-ProRule" id="PRU00176"/>
    </source>
</evidence>
<feature type="compositionally biased region" description="Polar residues" evidence="3">
    <location>
        <begin position="215"/>
        <end position="231"/>
    </location>
</feature>
<evidence type="ECO:0000256" key="3">
    <source>
        <dbReference type="SAM" id="MobiDB-lite"/>
    </source>
</evidence>
<dbReference type="InterPro" id="IPR050502">
    <property type="entry name" value="Euk_RNA-bind_prot"/>
</dbReference>
<feature type="region of interest" description="Disordered" evidence="3">
    <location>
        <begin position="123"/>
        <end position="231"/>
    </location>
</feature>
<feature type="compositionally biased region" description="Pro residues" evidence="3">
    <location>
        <begin position="136"/>
        <end position="145"/>
    </location>
</feature>
<dbReference type="InterPro" id="IPR012677">
    <property type="entry name" value="Nucleotide-bd_a/b_plait_sf"/>
</dbReference>
<evidence type="ECO:0000313" key="5">
    <source>
        <dbReference type="Proteomes" id="UP000694941"/>
    </source>
</evidence>
<dbReference type="RefSeq" id="XP_013783861.1">
    <property type="nucleotide sequence ID" value="XM_013928407.2"/>
</dbReference>
<proteinExistence type="predicted"/>
<dbReference type="PANTHER" id="PTHR48025:SF26">
    <property type="entry name" value="HETEROGENEOUS NUCLEAR RIBONUCLEOPROTEIN M-RELATED"/>
    <property type="match status" value="1"/>
</dbReference>
<feature type="compositionally biased region" description="Low complexity" evidence="3">
    <location>
        <begin position="162"/>
        <end position="175"/>
    </location>
</feature>
<keyword evidence="1 2" id="KW-0694">RNA-binding</keyword>
<dbReference type="Proteomes" id="UP000694941">
    <property type="component" value="Unplaced"/>
</dbReference>
<keyword evidence="5" id="KW-1185">Reference proteome</keyword>
<dbReference type="InterPro" id="IPR035979">
    <property type="entry name" value="RBD_domain_sf"/>
</dbReference>
<feature type="region of interest" description="Disordered" evidence="3">
    <location>
        <begin position="72"/>
        <end position="96"/>
    </location>
</feature>
<dbReference type="Pfam" id="PF00076">
    <property type="entry name" value="RRM_1"/>
    <property type="match status" value="1"/>
</dbReference>
<name>A0ABM1BKL4_LIMPO</name>
<dbReference type="Gene3D" id="3.30.70.330">
    <property type="match status" value="1"/>
</dbReference>
<dbReference type="CDD" id="cd12343">
    <property type="entry name" value="RRM1_2_CoAA_like"/>
    <property type="match status" value="1"/>
</dbReference>
<organism evidence="5 6">
    <name type="scientific">Limulus polyphemus</name>
    <name type="common">Atlantic horseshoe crab</name>
    <dbReference type="NCBI Taxonomy" id="6850"/>
    <lineage>
        <taxon>Eukaryota</taxon>
        <taxon>Metazoa</taxon>
        <taxon>Ecdysozoa</taxon>
        <taxon>Arthropoda</taxon>
        <taxon>Chelicerata</taxon>
        <taxon>Merostomata</taxon>
        <taxon>Xiphosura</taxon>
        <taxon>Limulidae</taxon>
        <taxon>Limulus</taxon>
    </lineage>
</organism>
<sequence>MAPRTKIFVGRLPDNCDSSELQLLFEKYGSVTECDVIKKYGFVHMSSPEEAETAIKELNNYNLRGSTISVEPSTSKLHLEPGAPGRAKTEGSTWYGRSRNGYVPRDYYMDRYYEDYRQDSYYRPRPYSSLYDRRPPPPPPPPPHIPYRDDLYRDYRDESQWSSLTSSRDSSYRRSLPPPPPRDDPYPRRIPPPPPLDDDDMYDGRESSDYLYSRRSPTAMFSSTYRSSSIW</sequence>
<dbReference type="GeneID" id="106468011"/>
<dbReference type="SUPFAM" id="SSF54928">
    <property type="entry name" value="RNA-binding domain, RBD"/>
    <property type="match status" value="1"/>
</dbReference>
<accession>A0ABM1BKL4</accession>
<dbReference type="InterPro" id="IPR000504">
    <property type="entry name" value="RRM_dom"/>
</dbReference>
<feature type="domain" description="RRM" evidence="4">
    <location>
        <begin position="5"/>
        <end position="75"/>
    </location>
</feature>
<evidence type="ECO:0000313" key="6">
    <source>
        <dbReference type="RefSeq" id="XP_013783861.1"/>
    </source>
</evidence>
<dbReference type="SMART" id="SM00360">
    <property type="entry name" value="RRM"/>
    <property type="match status" value="1"/>
</dbReference>
<reference evidence="6" key="1">
    <citation type="submission" date="2025-08" db="UniProtKB">
        <authorList>
            <consortium name="RefSeq"/>
        </authorList>
    </citation>
    <scope>IDENTIFICATION</scope>
    <source>
        <tissue evidence="6">Muscle</tissue>
    </source>
</reference>
<evidence type="ECO:0000256" key="1">
    <source>
        <dbReference type="ARBA" id="ARBA00022884"/>
    </source>
</evidence>
<dbReference type="PANTHER" id="PTHR48025">
    <property type="entry name" value="OS02G0815200 PROTEIN"/>
    <property type="match status" value="1"/>
</dbReference>
<evidence type="ECO:0000259" key="4">
    <source>
        <dbReference type="PROSITE" id="PS50102"/>
    </source>
</evidence>
<gene>
    <name evidence="6" type="primary">LOC106468011</name>
</gene>